<feature type="transmembrane region" description="Helical" evidence="1">
    <location>
        <begin position="272"/>
        <end position="292"/>
    </location>
</feature>
<evidence type="ECO:0000313" key="4">
    <source>
        <dbReference type="Proteomes" id="UP000244152"/>
    </source>
</evidence>
<feature type="transmembrane region" description="Helical" evidence="1">
    <location>
        <begin position="211"/>
        <end position="231"/>
    </location>
</feature>
<organism evidence="3 4">
    <name type="scientific">Nitrosospira multiformis</name>
    <dbReference type="NCBI Taxonomy" id="1231"/>
    <lineage>
        <taxon>Bacteria</taxon>
        <taxon>Pseudomonadati</taxon>
        <taxon>Pseudomonadota</taxon>
        <taxon>Betaproteobacteria</taxon>
        <taxon>Nitrosomonadales</taxon>
        <taxon>Nitrosomonadaceae</taxon>
        <taxon>Nitrosospira</taxon>
    </lineage>
</organism>
<protein>
    <submittedName>
        <fullName evidence="3">Fucose 4-O-acetylase-like acetyltransferase</fullName>
    </submittedName>
</protein>
<dbReference type="InterPro" id="IPR002656">
    <property type="entry name" value="Acyl_transf_3_dom"/>
</dbReference>
<evidence type="ECO:0000256" key="1">
    <source>
        <dbReference type="SAM" id="Phobius"/>
    </source>
</evidence>
<evidence type="ECO:0000313" key="3">
    <source>
        <dbReference type="EMBL" id="PTQ81471.1"/>
    </source>
</evidence>
<keyword evidence="1" id="KW-1133">Transmembrane helix</keyword>
<keyword evidence="3" id="KW-0808">Transferase</keyword>
<feature type="domain" description="Acyltransferase 3" evidence="2">
    <location>
        <begin position="29"/>
        <end position="351"/>
    </location>
</feature>
<evidence type="ECO:0000259" key="2">
    <source>
        <dbReference type="Pfam" id="PF01757"/>
    </source>
</evidence>
<dbReference type="Pfam" id="PF01757">
    <property type="entry name" value="Acyl_transf_3"/>
    <property type="match status" value="1"/>
</dbReference>
<dbReference type="AlphaFoldDB" id="A0A2T5ICI2"/>
<feature type="transmembrane region" description="Helical" evidence="1">
    <location>
        <begin position="29"/>
        <end position="47"/>
    </location>
</feature>
<keyword evidence="1" id="KW-0472">Membrane</keyword>
<name>A0A2T5ICI2_9PROT</name>
<reference evidence="3 4" key="1">
    <citation type="submission" date="2018-04" db="EMBL/GenBank/DDBJ databases">
        <title>Active sludge and wastewater microbial communities from Klosterneuburg, Austria.</title>
        <authorList>
            <person name="Wagner M."/>
        </authorList>
    </citation>
    <scope>NUCLEOTIDE SEQUENCE [LARGE SCALE GENOMIC DNA]</scope>
    <source>
        <strain evidence="3 4">Nl12</strain>
    </source>
</reference>
<feature type="transmembrane region" description="Helical" evidence="1">
    <location>
        <begin position="97"/>
        <end position="114"/>
    </location>
</feature>
<dbReference type="EMBL" id="QAOK01000009">
    <property type="protein sequence ID" value="PTQ81471.1"/>
    <property type="molecule type" value="Genomic_DNA"/>
</dbReference>
<dbReference type="InterPro" id="IPR052734">
    <property type="entry name" value="Nod_factor_acetyltransferase"/>
</dbReference>
<dbReference type="PANTHER" id="PTHR37312">
    <property type="entry name" value="MEMBRANE-BOUND ACYLTRANSFERASE YKRP-RELATED"/>
    <property type="match status" value="1"/>
</dbReference>
<dbReference type="Proteomes" id="UP000244152">
    <property type="component" value="Unassembled WGS sequence"/>
</dbReference>
<keyword evidence="1" id="KW-0812">Transmembrane</keyword>
<accession>A0A2T5ICI2</accession>
<feature type="transmembrane region" description="Helical" evidence="1">
    <location>
        <begin position="333"/>
        <end position="353"/>
    </location>
</feature>
<feature type="transmembrane region" description="Helical" evidence="1">
    <location>
        <begin position="137"/>
        <end position="159"/>
    </location>
</feature>
<sequence>MHYPACRNYFIPMHIIPDRLFFMTTRNSTIDLAKGMGIFFVVLGHNWLSTHEKSELTRVIFSFHMPLFFFLAGIFLRAPHGLLRFAIGRTGSLLKPYFIVLTALGILKIVWATLDGDADISGTRYFIGLLYGTGDTIAWITLWFLPHLFISLIASLIILRAVEACTDNKVWIASVALMLLGIGIGSIDAYRHPTAIAASLMGPGRFLGLPWGIDLIPITSSFIIFGYLLATPVKSMKFSLPGLFVSAVVFVALHFYFDDTIDLNERVYDSAVVSTVEAATGIYITLSIASLLQNFSSFRKPLAYLGSGTLFILIFHDFLQTLAFDALHYISPYVYLNSIVSLAWSIGMSLLLWEMAKRQRWLSKLLLPQKPKKAIVRNGLGRMPANLSLKDPQKTRRDCIF</sequence>
<feature type="transmembrane region" description="Helical" evidence="1">
    <location>
        <begin position="171"/>
        <end position="191"/>
    </location>
</feature>
<feature type="transmembrane region" description="Helical" evidence="1">
    <location>
        <begin position="304"/>
        <end position="327"/>
    </location>
</feature>
<feature type="transmembrane region" description="Helical" evidence="1">
    <location>
        <begin position="59"/>
        <end position="76"/>
    </location>
</feature>
<dbReference type="PANTHER" id="PTHR37312:SF1">
    <property type="entry name" value="MEMBRANE-BOUND ACYLTRANSFERASE YKRP-RELATED"/>
    <property type="match status" value="1"/>
</dbReference>
<gene>
    <name evidence="3" type="ORF">C8R21_10922</name>
</gene>
<comment type="caution">
    <text evidence="3">The sequence shown here is derived from an EMBL/GenBank/DDBJ whole genome shotgun (WGS) entry which is preliminary data.</text>
</comment>
<proteinExistence type="predicted"/>
<dbReference type="GO" id="GO:0016747">
    <property type="term" value="F:acyltransferase activity, transferring groups other than amino-acyl groups"/>
    <property type="evidence" value="ECO:0007669"/>
    <property type="project" value="InterPro"/>
</dbReference>
<feature type="transmembrane region" description="Helical" evidence="1">
    <location>
        <begin position="238"/>
        <end position="257"/>
    </location>
</feature>